<keyword evidence="2" id="KW-1133">Transmembrane helix</keyword>
<evidence type="ECO:0008006" key="5">
    <source>
        <dbReference type="Google" id="ProtNLM"/>
    </source>
</evidence>
<gene>
    <name evidence="3" type="ORF">GCM10017566_64200</name>
</gene>
<comment type="caution">
    <text evidence="3">The sequence shown here is derived from an EMBL/GenBank/DDBJ whole genome shotgun (WGS) entry which is preliminary data.</text>
</comment>
<keyword evidence="2" id="KW-0472">Membrane</keyword>
<evidence type="ECO:0000313" key="4">
    <source>
        <dbReference type="Proteomes" id="UP000658656"/>
    </source>
</evidence>
<feature type="compositionally biased region" description="Low complexity" evidence="1">
    <location>
        <begin position="155"/>
        <end position="169"/>
    </location>
</feature>
<keyword evidence="4" id="KW-1185">Reference proteome</keyword>
<dbReference type="Proteomes" id="UP000658656">
    <property type="component" value="Unassembled WGS sequence"/>
</dbReference>
<feature type="compositionally biased region" description="Basic and acidic residues" evidence="1">
    <location>
        <begin position="176"/>
        <end position="190"/>
    </location>
</feature>
<evidence type="ECO:0000313" key="3">
    <source>
        <dbReference type="EMBL" id="GHF81184.1"/>
    </source>
</evidence>
<proteinExistence type="predicted"/>
<feature type="transmembrane region" description="Helical" evidence="2">
    <location>
        <begin position="127"/>
        <end position="144"/>
    </location>
</feature>
<accession>A0A8H9J3R5</accession>
<feature type="transmembrane region" description="Helical" evidence="2">
    <location>
        <begin position="60"/>
        <end position="78"/>
    </location>
</feature>
<reference evidence="3" key="2">
    <citation type="submission" date="2020-09" db="EMBL/GenBank/DDBJ databases">
        <authorList>
            <person name="Sun Q."/>
            <person name="Zhou Y."/>
        </authorList>
    </citation>
    <scope>NUCLEOTIDE SEQUENCE</scope>
    <source>
        <strain evidence="3">CGMCC 4.7679</strain>
    </source>
</reference>
<dbReference type="Pfam" id="PF14325">
    <property type="entry name" value="DUF4383"/>
    <property type="match status" value="1"/>
</dbReference>
<feature type="transmembrane region" description="Helical" evidence="2">
    <location>
        <begin position="85"/>
        <end position="107"/>
    </location>
</feature>
<organism evidence="3 4">
    <name type="scientific">Amycolatopsis bartoniae</name>
    <dbReference type="NCBI Taxonomy" id="941986"/>
    <lineage>
        <taxon>Bacteria</taxon>
        <taxon>Bacillati</taxon>
        <taxon>Actinomycetota</taxon>
        <taxon>Actinomycetes</taxon>
        <taxon>Pseudonocardiales</taxon>
        <taxon>Pseudonocardiaceae</taxon>
        <taxon>Amycolatopsis</taxon>
    </lineage>
</organism>
<sequence length="208" mass="22080">MARSKDAHIKVQGLQPVQVLAGLVGLVYLAAGIVGFARTGLGNFTGNQHEMLLGFMINPLHNLVHVVVGVLGLLTATYSGLARTYGWVLFLGYGLIAVWGLMITGVISRNPVANVGNPLNLNNADNWLHIGTAVLGLIIAVMPARKTVHVVEPEAAPTTAASTTAVTEPIPTGGDTRADVPEQAKAEERPGHRRRSSWLRRSHTPAAH</sequence>
<dbReference type="EMBL" id="BNAV01000014">
    <property type="protein sequence ID" value="GHF81184.1"/>
    <property type="molecule type" value="Genomic_DNA"/>
</dbReference>
<dbReference type="AlphaFoldDB" id="A0A8H9J3R5"/>
<feature type="compositionally biased region" description="Basic residues" evidence="1">
    <location>
        <begin position="191"/>
        <end position="208"/>
    </location>
</feature>
<evidence type="ECO:0000256" key="1">
    <source>
        <dbReference type="SAM" id="MobiDB-lite"/>
    </source>
</evidence>
<protein>
    <recommendedName>
        <fullName evidence="5">DUF4383 domain-containing protein</fullName>
    </recommendedName>
</protein>
<name>A0A8H9J3R5_9PSEU</name>
<evidence type="ECO:0000256" key="2">
    <source>
        <dbReference type="SAM" id="Phobius"/>
    </source>
</evidence>
<feature type="region of interest" description="Disordered" evidence="1">
    <location>
        <begin position="155"/>
        <end position="208"/>
    </location>
</feature>
<dbReference type="RefSeq" id="WP_183176649.1">
    <property type="nucleotide sequence ID" value="NZ_BNAV01000014.1"/>
</dbReference>
<feature type="transmembrane region" description="Helical" evidence="2">
    <location>
        <begin position="20"/>
        <end position="40"/>
    </location>
</feature>
<reference evidence="3" key="1">
    <citation type="journal article" date="2014" name="Int. J. Syst. Evol. Microbiol.">
        <title>Complete genome sequence of Corynebacterium casei LMG S-19264T (=DSM 44701T), isolated from a smear-ripened cheese.</title>
        <authorList>
            <consortium name="US DOE Joint Genome Institute (JGI-PGF)"/>
            <person name="Walter F."/>
            <person name="Albersmeier A."/>
            <person name="Kalinowski J."/>
            <person name="Ruckert C."/>
        </authorList>
    </citation>
    <scope>NUCLEOTIDE SEQUENCE</scope>
    <source>
        <strain evidence="3">CGMCC 4.7679</strain>
    </source>
</reference>
<keyword evidence="2" id="KW-0812">Transmembrane</keyword>